<gene>
    <name evidence="8" type="primary">ASP1</name>
    <name evidence="8" type="ORF">Naga_100007g103</name>
</gene>
<evidence type="ECO:0000313" key="9">
    <source>
        <dbReference type="Proteomes" id="UP000019335"/>
    </source>
</evidence>
<dbReference type="Gene3D" id="3.40.50.40">
    <property type="match status" value="1"/>
</dbReference>
<dbReference type="PIRSF" id="PIRSF500176">
    <property type="entry name" value="L_ASNase"/>
    <property type="match status" value="1"/>
</dbReference>
<feature type="active site" description="O-isoaspartyl threonine intermediate" evidence="3">
    <location>
        <position position="22"/>
    </location>
</feature>
<sequence length="366" mass="39931">MHARLGHDNKAKKVLVIVTGGTLIMKPNAGDGALDVCPGFLSELLASSEWRHRNLPEIDVLEWTILTDSACMGPEHWIKIATDIEKAYFEYDGFVVVHGTDTLAYSASALAFMLEDLGKPVIFTGSQIPLAEVYTDARNNLVTSLLFACRQDFHEVCIFFGNRLLRGCRATKIDSFDLQAFASPNFPPLATVGVNLEISSHFSLPPRKTMRVHKKMDSNLIVIRLVPGFEDDSLIAMVIHSTQLHGIILLLYGTGNGDTSSRSGLLEAVKLATSKGILVVVLTQCFQGGVLLEKYSVGVALRAAGVVSGHDMTVEACTTKLSYLFSRTGGDLAKIKSLLSVDLRGELSCDSRYRNVIQDIQATSRL</sequence>
<feature type="domain" description="Asparaginase/glutaminase C-terminal" evidence="7">
    <location>
        <begin position="222"/>
        <end position="338"/>
    </location>
</feature>
<dbReference type="PROSITE" id="PS51732">
    <property type="entry name" value="ASN_GLN_ASE_3"/>
    <property type="match status" value="1"/>
</dbReference>
<dbReference type="EC" id="3.5.1.1" evidence="1"/>
<dbReference type="GO" id="GO:0009066">
    <property type="term" value="P:aspartate family amino acid metabolic process"/>
    <property type="evidence" value="ECO:0007669"/>
    <property type="project" value="UniProtKB-ARBA"/>
</dbReference>
<evidence type="ECO:0000256" key="3">
    <source>
        <dbReference type="PIRSR" id="PIRSR001220-1"/>
    </source>
</evidence>
<dbReference type="InterPro" id="IPR036152">
    <property type="entry name" value="Asp/glu_Ase-like_sf"/>
</dbReference>
<dbReference type="InterPro" id="IPR040919">
    <property type="entry name" value="Asparaginase_C"/>
</dbReference>
<reference evidence="8 9" key="1">
    <citation type="journal article" date="2014" name="Mol. Plant">
        <title>Chromosome Scale Genome Assembly and Transcriptome Profiling of Nannochloropsis gaditana in Nitrogen Depletion.</title>
        <authorList>
            <person name="Corteggiani Carpinelli E."/>
            <person name="Telatin A."/>
            <person name="Vitulo N."/>
            <person name="Forcato C."/>
            <person name="D'Angelo M."/>
            <person name="Schiavon R."/>
            <person name="Vezzi A."/>
            <person name="Giacometti G.M."/>
            <person name="Morosinotto T."/>
            <person name="Valle G."/>
        </authorList>
    </citation>
    <scope>NUCLEOTIDE SEQUENCE [LARGE SCALE GENOMIC DNA]</scope>
    <source>
        <strain evidence="8 9">B-31</strain>
    </source>
</reference>
<comment type="caution">
    <text evidence="8">The sequence shown here is derived from an EMBL/GenBank/DDBJ whole genome shotgun (WGS) entry which is preliminary data.</text>
</comment>
<dbReference type="InterPro" id="IPR041725">
    <property type="entry name" value="L-asparaginase_I"/>
</dbReference>
<dbReference type="AlphaFoldDB" id="W7U8P8"/>
<dbReference type="PANTHER" id="PTHR11707:SF28">
    <property type="entry name" value="60 KDA LYSOPHOSPHOLIPASE"/>
    <property type="match status" value="1"/>
</dbReference>
<evidence type="ECO:0000256" key="4">
    <source>
        <dbReference type="PIRSR" id="PIRSR001220-2"/>
    </source>
</evidence>
<dbReference type="OrthoDB" id="427002at2759"/>
<organism evidence="8 9">
    <name type="scientific">Nannochloropsis gaditana</name>
    <dbReference type="NCBI Taxonomy" id="72520"/>
    <lineage>
        <taxon>Eukaryota</taxon>
        <taxon>Sar</taxon>
        <taxon>Stramenopiles</taxon>
        <taxon>Ochrophyta</taxon>
        <taxon>Eustigmatophyceae</taxon>
        <taxon>Eustigmatales</taxon>
        <taxon>Monodopsidaceae</taxon>
        <taxon>Nannochloropsis</taxon>
    </lineage>
</organism>
<feature type="active site" evidence="5">
    <location>
        <position position="100"/>
    </location>
</feature>
<evidence type="ECO:0000256" key="2">
    <source>
        <dbReference type="ARBA" id="ARBA00022801"/>
    </source>
</evidence>
<dbReference type="InterPro" id="IPR027474">
    <property type="entry name" value="L-asparaginase_N"/>
</dbReference>
<dbReference type="InterPro" id="IPR006034">
    <property type="entry name" value="Asparaginase/glutaminase-like"/>
</dbReference>
<dbReference type="PIRSF" id="PIRSF001220">
    <property type="entry name" value="L-ASNase_gatD"/>
    <property type="match status" value="1"/>
</dbReference>
<dbReference type="PRINTS" id="PR00139">
    <property type="entry name" value="ASNGLNASE"/>
</dbReference>
<keyword evidence="9" id="KW-1185">Reference proteome</keyword>
<dbReference type="InterPro" id="IPR027473">
    <property type="entry name" value="L-asparaginase_C"/>
</dbReference>
<dbReference type="InterPro" id="IPR037152">
    <property type="entry name" value="L-asparaginase_N_sf"/>
</dbReference>
<evidence type="ECO:0000313" key="8">
    <source>
        <dbReference type="EMBL" id="EWM29191.1"/>
    </source>
</evidence>
<dbReference type="SUPFAM" id="SSF53774">
    <property type="entry name" value="Glutaminase/Asparaginase"/>
    <property type="match status" value="1"/>
</dbReference>
<dbReference type="FunFam" id="3.40.50.40:FF:000001">
    <property type="entry name" value="L-asparaginase 1"/>
    <property type="match status" value="1"/>
</dbReference>
<dbReference type="Proteomes" id="UP000019335">
    <property type="component" value="Chromosome 3"/>
</dbReference>
<dbReference type="InterPro" id="IPR027475">
    <property type="entry name" value="Asparaginase/glutaminase_AS2"/>
</dbReference>
<feature type="domain" description="L-asparaginase N-terminal" evidence="6">
    <location>
        <begin position="13"/>
        <end position="199"/>
    </location>
</feature>
<dbReference type="Pfam" id="PF00710">
    <property type="entry name" value="Asparaginase"/>
    <property type="match status" value="1"/>
</dbReference>
<protein>
    <recommendedName>
        <fullName evidence="1">asparaginase</fullName>
        <ecNumber evidence="1">3.5.1.1</ecNumber>
    </recommendedName>
</protein>
<dbReference type="Gene3D" id="3.40.50.1170">
    <property type="entry name" value="L-asparaginase, N-terminal domain"/>
    <property type="match status" value="1"/>
</dbReference>
<evidence type="ECO:0000256" key="1">
    <source>
        <dbReference type="ARBA" id="ARBA00012920"/>
    </source>
</evidence>
<evidence type="ECO:0000259" key="6">
    <source>
        <dbReference type="Pfam" id="PF00710"/>
    </source>
</evidence>
<dbReference type="Pfam" id="PF17763">
    <property type="entry name" value="Asparaginase_C"/>
    <property type="match status" value="1"/>
</dbReference>
<feature type="binding site" evidence="4">
    <location>
        <position position="69"/>
    </location>
    <ligand>
        <name>substrate</name>
    </ligand>
</feature>
<dbReference type="SMART" id="SM00870">
    <property type="entry name" value="Asparaginase"/>
    <property type="match status" value="1"/>
</dbReference>
<keyword evidence="2" id="KW-0378">Hydrolase</keyword>
<dbReference type="GO" id="GO:0004067">
    <property type="term" value="F:asparaginase activity"/>
    <property type="evidence" value="ECO:0007669"/>
    <property type="project" value="UniProtKB-UniRule"/>
</dbReference>
<name>W7U8P8_9STRA</name>
<evidence type="ECO:0000259" key="7">
    <source>
        <dbReference type="Pfam" id="PF17763"/>
    </source>
</evidence>
<dbReference type="PROSITE" id="PS00917">
    <property type="entry name" value="ASN_GLN_ASE_2"/>
    <property type="match status" value="1"/>
</dbReference>
<dbReference type="SFLD" id="SFLDS00057">
    <property type="entry name" value="Glutaminase/Asparaginase"/>
    <property type="match status" value="1"/>
</dbReference>
<evidence type="ECO:0000256" key="5">
    <source>
        <dbReference type="PROSITE-ProRule" id="PRU10100"/>
    </source>
</evidence>
<dbReference type="EMBL" id="AZIL01000177">
    <property type="protein sequence ID" value="EWM29191.1"/>
    <property type="molecule type" value="Genomic_DNA"/>
</dbReference>
<dbReference type="CDD" id="cd08963">
    <property type="entry name" value="L-asparaginase_I"/>
    <property type="match status" value="1"/>
</dbReference>
<feature type="binding site" evidence="4">
    <location>
        <begin position="100"/>
        <end position="101"/>
    </location>
    <ligand>
        <name>substrate</name>
    </ligand>
</feature>
<proteinExistence type="predicted"/>
<accession>W7U8P8</accession>
<dbReference type="PANTHER" id="PTHR11707">
    <property type="entry name" value="L-ASPARAGINASE"/>
    <property type="match status" value="1"/>
</dbReference>